<evidence type="ECO:0000256" key="6">
    <source>
        <dbReference type="ARBA" id="ARBA00044196"/>
    </source>
</evidence>
<keyword evidence="12" id="KW-1185">Reference proteome</keyword>
<evidence type="ECO:0000256" key="5">
    <source>
        <dbReference type="ARBA" id="ARBA00022917"/>
    </source>
</evidence>
<evidence type="ECO:0000256" key="8">
    <source>
        <dbReference type="ARBA" id="ARBA00045373"/>
    </source>
</evidence>
<evidence type="ECO:0000256" key="2">
    <source>
        <dbReference type="ARBA" id="ARBA00007878"/>
    </source>
</evidence>
<gene>
    <name evidence="11" type="ORF">P691DRAFT_708713</name>
</gene>
<dbReference type="InterPro" id="IPR005835">
    <property type="entry name" value="NTP_transferase_dom"/>
</dbReference>
<evidence type="ECO:0000256" key="4">
    <source>
        <dbReference type="ARBA" id="ARBA00022540"/>
    </source>
</evidence>
<comment type="function">
    <text evidence="8">Acts as a component of the translation initiation factor 2B (eIF2B) complex, which catalyzes the exchange of GDP for GTP on the eukaryotic initiation factor 2 (eIF2) complex gamma subunit. Its guanine nucleotide exchange factor activity is repressed when bound to eIF2 complex phosphorylated on the alpha subunit, thereby limiting the amount of methionyl-initiator methionine tRNA available to the ribosome and consequently global translation is repressed.</text>
</comment>
<dbReference type="PANTHER" id="PTHR45989:SF1">
    <property type="entry name" value="TRANSLATION INITIATION FACTOR EIF-2B SUBUNIT GAMMA"/>
    <property type="match status" value="1"/>
</dbReference>
<evidence type="ECO:0000313" key="12">
    <source>
        <dbReference type="Proteomes" id="UP000807342"/>
    </source>
</evidence>
<dbReference type="Gene3D" id="3.90.550.10">
    <property type="entry name" value="Spore Coat Polysaccharide Biosynthesis Protein SpsA, Chain A"/>
    <property type="match status" value="1"/>
</dbReference>
<evidence type="ECO:0000256" key="7">
    <source>
        <dbReference type="ARBA" id="ARBA00044229"/>
    </source>
</evidence>
<accession>A0A9P5X9W8</accession>
<dbReference type="OrthoDB" id="1733332at2759"/>
<dbReference type="CDD" id="cd04198">
    <property type="entry name" value="eIF-2B_gamma_N"/>
    <property type="match status" value="1"/>
</dbReference>
<dbReference type="GO" id="GO:0005851">
    <property type="term" value="C:eukaryotic translation initiation factor 2B complex"/>
    <property type="evidence" value="ECO:0007669"/>
    <property type="project" value="TreeGrafter"/>
</dbReference>
<evidence type="ECO:0000256" key="1">
    <source>
        <dbReference type="ARBA" id="ARBA00004514"/>
    </source>
</evidence>
<keyword evidence="5" id="KW-0648">Protein biosynthesis</keyword>
<dbReference type="GO" id="GO:0002183">
    <property type="term" value="P:cytoplasmic translational initiation"/>
    <property type="evidence" value="ECO:0007669"/>
    <property type="project" value="TreeGrafter"/>
</dbReference>
<dbReference type="InterPro" id="IPR007110">
    <property type="entry name" value="Ig-like_dom"/>
</dbReference>
<comment type="subunit">
    <text evidence="9">Component of the translation initiation factor 2B (eIF2B) complex which is a heterodecamer of two sets of five different subunits: alpha, beta, gamma, delta and epsilon. Subunits alpha, beta and delta comprise a regulatory subcomplex and subunits epsilon and gamma comprise a catalytic subcomplex. Within the complex, the hexameric regulatory complex resides at the center, with the two heterodimeric catalytic subcomplexes bound on opposite sides.</text>
</comment>
<name>A0A9P5X9W8_9AGAR</name>
<protein>
    <recommendedName>
        <fullName evidence="6">Translation initiation factor eIF2B subunit gamma</fullName>
    </recommendedName>
    <alternativeName>
        <fullName evidence="7">eIF2B GDP-GTP exchange factor subunit gamma</fullName>
    </alternativeName>
</protein>
<keyword evidence="3" id="KW-0963">Cytoplasm</keyword>
<dbReference type="Pfam" id="PF25084">
    <property type="entry name" value="LbH_EIF2B"/>
    <property type="match status" value="1"/>
</dbReference>
<dbReference type="SUPFAM" id="SSF53448">
    <property type="entry name" value="Nucleotide-diphospho-sugar transferases"/>
    <property type="match status" value="1"/>
</dbReference>
<dbReference type="Proteomes" id="UP000807342">
    <property type="component" value="Unassembled WGS sequence"/>
</dbReference>
<feature type="non-terminal residue" evidence="11">
    <location>
        <position position="479"/>
    </location>
</feature>
<evidence type="ECO:0000313" key="11">
    <source>
        <dbReference type="EMBL" id="KAF9446399.1"/>
    </source>
</evidence>
<keyword evidence="4" id="KW-0396">Initiation factor</keyword>
<dbReference type="EMBL" id="MU151248">
    <property type="protein sequence ID" value="KAF9446399.1"/>
    <property type="molecule type" value="Genomic_DNA"/>
</dbReference>
<dbReference type="Pfam" id="PF00483">
    <property type="entry name" value="NTP_transferase"/>
    <property type="match status" value="1"/>
</dbReference>
<dbReference type="PANTHER" id="PTHR45989">
    <property type="entry name" value="TRANSLATION INITIATION FACTOR EIF-2B SUBUNIT GAMMA"/>
    <property type="match status" value="1"/>
</dbReference>
<feature type="domain" description="Ig-like" evidence="10">
    <location>
        <begin position="135"/>
        <end position="238"/>
    </location>
</feature>
<dbReference type="Gene3D" id="2.160.10.10">
    <property type="entry name" value="Hexapeptide repeat proteins"/>
    <property type="match status" value="1"/>
</dbReference>
<evidence type="ECO:0000259" key="10">
    <source>
        <dbReference type="PROSITE" id="PS50835"/>
    </source>
</evidence>
<dbReference type="InterPro" id="IPR051960">
    <property type="entry name" value="eIF2B_gamma"/>
</dbReference>
<comment type="similarity">
    <text evidence="2">Belongs to the eIF-2B gamma/epsilon subunits family.</text>
</comment>
<dbReference type="GO" id="GO:0003743">
    <property type="term" value="F:translation initiation factor activity"/>
    <property type="evidence" value="ECO:0007669"/>
    <property type="project" value="UniProtKB-KW"/>
</dbReference>
<reference evidence="11" key="1">
    <citation type="submission" date="2020-11" db="EMBL/GenBank/DDBJ databases">
        <authorList>
            <consortium name="DOE Joint Genome Institute"/>
            <person name="Ahrendt S."/>
            <person name="Riley R."/>
            <person name="Andreopoulos W."/>
            <person name="Labutti K."/>
            <person name="Pangilinan J."/>
            <person name="Ruiz-Duenas F.J."/>
            <person name="Barrasa J.M."/>
            <person name="Sanchez-Garcia M."/>
            <person name="Camarero S."/>
            <person name="Miyauchi S."/>
            <person name="Serrano A."/>
            <person name="Linde D."/>
            <person name="Babiker R."/>
            <person name="Drula E."/>
            <person name="Ayuso-Fernandez I."/>
            <person name="Pacheco R."/>
            <person name="Padilla G."/>
            <person name="Ferreira P."/>
            <person name="Barriuso J."/>
            <person name="Kellner H."/>
            <person name="Castanera R."/>
            <person name="Alfaro M."/>
            <person name="Ramirez L."/>
            <person name="Pisabarro A.G."/>
            <person name="Kuo A."/>
            <person name="Tritt A."/>
            <person name="Lipzen A."/>
            <person name="He G."/>
            <person name="Yan M."/>
            <person name="Ng V."/>
            <person name="Cullen D."/>
            <person name="Martin F."/>
            <person name="Rosso M.-N."/>
            <person name="Henrissat B."/>
            <person name="Hibbett D."/>
            <person name="Martinez A.T."/>
            <person name="Grigoriev I.V."/>
        </authorList>
    </citation>
    <scope>NUCLEOTIDE SEQUENCE</scope>
    <source>
        <strain evidence="11">MF-IS2</strain>
    </source>
</reference>
<sequence length="479" mass="52737">MDLDAVKTDLVSREFLAVVLAGFGSELVPLTSDYGDEPCPKALLPVANRPMIEYVLSWIEQSGIKDVLLICPAIHRSAIYHHIYSDVSSSNLNIDLQTYDETTDSSAGTCTLLRHFSSRIQEDFVLVPCDFIAPPSLPLTTLLNQFRADSGSNGSIATTCWYAAHKPEKATSPEEWGPAAPPTPIVWDNNSGTLLHIDTADDLDRNSEELELRMSLLSKYPRARLSLNFQDSHVYVCRHSILDVLLEKPHLDSFREEFLPWLCKVQYQKLKKRKYGHILYPESHALSSQAIALQHSTLLTFNGGKGDNLSPVSDTDGDASASLKVGIVLHRPDAELAIRVHSLHSFLEVNRRMLSNANYTLPVDPKNRALIDQKAQISNDTIIGDSTKVSEKTTIKKSIIGRHCILGKMVKIVGCILLDHCVIEDGAKLEGCVLGKNTKIGAKAELSRCVTQAGYEVGTGADVIKNERLEATDWTAAPG</sequence>
<dbReference type="InterPro" id="IPR056764">
    <property type="entry name" value="LbH_EIF2B3/5"/>
</dbReference>
<dbReference type="PROSITE" id="PS50835">
    <property type="entry name" value="IG_LIKE"/>
    <property type="match status" value="1"/>
</dbReference>
<proteinExistence type="inferred from homology"/>
<evidence type="ECO:0000256" key="3">
    <source>
        <dbReference type="ARBA" id="ARBA00022490"/>
    </source>
</evidence>
<dbReference type="CDD" id="cd04652">
    <property type="entry name" value="LbH_eIF2B_gamma_C"/>
    <property type="match status" value="1"/>
</dbReference>
<dbReference type="AlphaFoldDB" id="A0A9P5X9W8"/>
<comment type="subcellular location">
    <subcellularLocation>
        <location evidence="1">Cytoplasm</location>
        <location evidence="1">Cytosol</location>
    </subcellularLocation>
</comment>
<dbReference type="InterPro" id="IPR029044">
    <property type="entry name" value="Nucleotide-diphossugar_trans"/>
</dbReference>
<evidence type="ECO:0000256" key="9">
    <source>
        <dbReference type="ARBA" id="ARBA00046432"/>
    </source>
</evidence>
<dbReference type="GO" id="GO:0005085">
    <property type="term" value="F:guanyl-nucleotide exchange factor activity"/>
    <property type="evidence" value="ECO:0007669"/>
    <property type="project" value="TreeGrafter"/>
</dbReference>
<dbReference type="GO" id="GO:0005829">
    <property type="term" value="C:cytosol"/>
    <property type="evidence" value="ECO:0007669"/>
    <property type="project" value="UniProtKB-SubCell"/>
</dbReference>
<organism evidence="11 12">
    <name type="scientific">Macrolepiota fuliginosa MF-IS2</name>
    <dbReference type="NCBI Taxonomy" id="1400762"/>
    <lineage>
        <taxon>Eukaryota</taxon>
        <taxon>Fungi</taxon>
        <taxon>Dikarya</taxon>
        <taxon>Basidiomycota</taxon>
        <taxon>Agaricomycotina</taxon>
        <taxon>Agaricomycetes</taxon>
        <taxon>Agaricomycetidae</taxon>
        <taxon>Agaricales</taxon>
        <taxon>Agaricineae</taxon>
        <taxon>Agaricaceae</taxon>
        <taxon>Macrolepiota</taxon>
    </lineage>
</organism>
<comment type="caution">
    <text evidence="11">The sequence shown here is derived from an EMBL/GenBank/DDBJ whole genome shotgun (WGS) entry which is preliminary data.</text>
</comment>